<feature type="compositionally biased region" description="Basic and acidic residues" evidence="7">
    <location>
        <begin position="61"/>
        <end position="71"/>
    </location>
</feature>
<feature type="region of interest" description="Disordered" evidence="7">
    <location>
        <begin position="278"/>
        <end position="336"/>
    </location>
</feature>
<comment type="similarity">
    <text evidence="2">Belongs to the TALE/IRO homeobox family.</text>
</comment>
<comment type="subcellular location">
    <subcellularLocation>
        <location evidence="1 6">Nucleus</location>
    </subcellularLocation>
</comment>
<dbReference type="PANTHER" id="PTHR11211">
    <property type="entry name" value="IROQUOIS-CLASS HOMEODOMAIN PROTEIN IRX"/>
    <property type="match status" value="1"/>
</dbReference>
<feature type="non-terminal residue" evidence="10">
    <location>
        <position position="1"/>
    </location>
</feature>
<dbReference type="GO" id="GO:0005634">
    <property type="term" value="C:nucleus"/>
    <property type="evidence" value="ECO:0007669"/>
    <property type="project" value="UniProtKB-SubCell"/>
</dbReference>
<dbReference type="GO" id="GO:0000978">
    <property type="term" value="F:RNA polymerase II cis-regulatory region sequence-specific DNA binding"/>
    <property type="evidence" value="ECO:0007669"/>
    <property type="project" value="TreeGrafter"/>
</dbReference>
<organism evidence="9 10">
    <name type="scientific">Hyalella azteca</name>
    <name type="common">Amphipod</name>
    <dbReference type="NCBI Taxonomy" id="294128"/>
    <lineage>
        <taxon>Eukaryota</taxon>
        <taxon>Metazoa</taxon>
        <taxon>Ecdysozoa</taxon>
        <taxon>Arthropoda</taxon>
        <taxon>Crustacea</taxon>
        <taxon>Multicrustacea</taxon>
        <taxon>Malacostraca</taxon>
        <taxon>Eumalacostraca</taxon>
        <taxon>Peracarida</taxon>
        <taxon>Amphipoda</taxon>
        <taxon>Senticaudata</taxon>
        <taxon>Talitrida</taxon>
        <taxon>Talitroidea</taxon>
        <taxon>Hyalellidae</taxon>
        <taxon>Hyalella</taxon>
    </lineage>
</organism>
<dbReference type="InterPro" id="IPR001356">
    <property type="entry name" value="HD"/>
</dbReference>
<evidence type="ECO:0000256" key="3">
    <source>
        <dbReference type="ARBA" id="ARBA00023125"/>
    </source>
</evidence>
<dbReference type="GO" id="GO:0000981">
    <property type="term" value="F:DNA-binding transcription factor activity, RNA polymerase II-specific"/>
    <property type="evidence" value="ECO:0007669"/>
    <property type="project" value="InterPro"/>
</dbReference>
<dbReference type="Gene3D" id="1.10.10.60">
    <property type="entry name" value="Homeodomain-like"/>
    <property type="match status" value="1"/>
</dbReference>
<feature type="DNA-binding region" description="Homeobox" evidence="6">
    <location>
        <begin position="3"/>
        <end position="28"/>
    </location>
</feature>
<dbReference type="RefSeq" id="XP_018012756.2">
    <property type="nucleotide sequence ID" value="XM_018157267.2"/>
</dbReference>
<evidence type="ECO:0000256" key="5">
    <source>
        <dbReference type="ARBA" id="ARBA00023242"/>
    </source>
</evidence>
<feature type="compositionally biased region" description="Low complexity" evidence="7">
    <location>
        <begin position="280"/>
        <end position="316"/>
    </location>
</feature>
<dbReference type="Proteomes" id="UP000694843">
    <property type="component" value="Unplaced"/>
</dbReference>
<dbReference type="CDD" id="cd00086">
    <property type="entry name" value="homeodomain"/>
    <property type="match status" value="1"/>
</dbReference>
<feature type="compositionally biased region" description="Acidic residues" evidence="7">
    <location>
        <begin position="47"/>
        <end position="60"/>
    </location>
</feature>
<accession>A0A8B7NH86</accession>
<evidence type="ECO:0000313" key="9">
    <source>
        <dbReference type="Proteomes" id="UP000694843"/>
    </source>
</evidence>
<dbReference type="InterPro" id="IPR009057">
    <property type="entry name" value="Homeodomain-like_sf"/>
</dbReference>
<dbReference type="InterPro" id="IPR017970">
    <property type="entry name" value="Homeobox_CS"/>
</dbReference>
<dbReference type="PROSITE" id="PS50071">
    <property type="entry name" value="HOMEOBOX_2"/>
    <property type="match status" value="1"/>
</dbReference>
<keyword evidence="9" id="KW-1185">Reference proteome</keyword>
<dbReference type="OrthoDB" id="5399138at2759"/>
<dbReference type="GeneID" id="108669840"/>
<feature type="region of interest" description="Disordered" evidence="7">
    <location>
        <begin position="166"/>
        <end position="191"/>
    </location>
</feature>
<keyword evidence="5 6" id="KW-0539">Nucleus</keyword>
<dbReference type="KEGG" id="hazt:108669840"/>
<sequence length="336" mass="34870">VLAIITKMTLTQVSTWFANARRRLKKENKMTWEPRNKTDDDDAKLSDDEDDEKEVVDKDDDDIKKDDKDGDSQTALSPAPPHHPFASSKGEKIWSLADTAACKTPPPPPPADTSAGSAAAAGVWLAGGTTFPLPPTIPPTNSSSQAQYPRFSHLMPGALPSQYMANSYNEGVGTDTPPQTPPNAKGANGQNGGVQTGLMGGAGAFMGAGSVANSGYGLGVPLSSCSRSSAGIPMPSSDVNMNPAGQRYSSIGNGVAANTALSNNNPASMVPTAFTPVYKSSGPQQQVVQGQQSSQQVNSSQPPHPQPQQNQQVSSQTNALNSPPSVGALIPSAYVS</sequence>
<dbReference type="PROSITE" id="PS00027">
    <property type="entry name" value="HOMEOBOX_1"/>
    <property type="match status" value="1"/>
</dbReference>
<dbReference type="InterPro" id="IPR008422">
    <property type="entry name" value="KN_HD"/>
</dbReference>
<dbReference type="GO" id="GO:0048646">
    <property type="term" value="P:anatomical structure formation involved in morphogenesis"/>
    <property type="evidence" value="ECO:0007669"/>
    <property type="project" value="UniProtKB-ARBA"/>
</dbReference>
<keyword evidence="4 6" id="KW-0371">Homeobox</keyword>
<dbReference type="GO" id="GO:0030182">
    <property type="term" value="P:neuron differentiation"/>
    <property type="evidence" value="ECO:0007669"/>
    <property type="project" value="TreeGrafter"/>
</dbReference>
<feature type="domain" description="Homeobox" evidence="8">
    <location>
        <begin position="1"/>
        <end position="27"/>
    </location>
</feature>
<feature type="compositionally biased region" description="Basic and acidic residues" evidence="7">
    <location>
        <begin position="27"/>
        <end position="46"/>
    </location>
</feature>
<dbReference type="GO" id="GO:0048468">
    <property type="term" value="P:cell development"/>
    <property type="evidence" value="ECO:0007669"/>
    <property type="project" value="TreeGrafter"/>
</dbReference>
<gene>
    <name evidence="10" type="primary">LOC108669840</name>
</gene>
<dbReference type="Pfam" id="PF05920">
    <property type="entry name" value="Homeobox_KN"/>
    <property type="match status" value="1"/>
</dbReference>
<evidence type="ECO:0000256" key="7">
    <source>
        <dbReference type="SAM" id="MobiDB-lite"/>
    </source>
</evidence>
<dbReference type="AlphaFoldDB" id="A0A8B7NH86"/>
<protein>
    <submittedName>
        <fullName evidence="10">Iroquois-class homeodomain protein IRX-5</fullName>
    </submittedName>
</protein>
<keyword evidence="3 6" id="KW-0238">DNA-binding</keyword>
<feature type="region of interest" description="Disordered" evidence="7">
    <location>
        <begin position="22"/>
        <end position="119"/>
    </location>
</feature>
<evidence type="ECO:0000256" key="6">
    <source>
        <dbReference type="PROSITE-ProRule" id="PRU00108"/>
    </source>
</evidence>
<name>A0A8B7NH86_HYAAZ</name>
<evidence type="ECO:0000259" key="8">
    <source>
        <dbReference type="PROSITE" id="PS50071"/>
    </source>
</evidence>
<evidence type="ECO:0000256" key="1">
    <source>
        <dbReference type="ARBA" id="ARBA00004123"/>
    </source>
</evidence>
<reference evidence="10" key="1">
    <citation type="submission" date="2025-08" db="UniProtKB">
        <authorList>
            <consortium name="RefSeq"/>
        </authorList>
    </citation>
    <scope>IDENTIFICATION</scope>
    <source>
        <tissue evidence="10">Whole organism</tissue>
    </source>
</reference>
<evidence type="ECO:0000313" key="10">
    <source>
        <dbReference type="RefSeq" id="XP_018012756.2"/>
    </source>
</evidence>
<dbReference type="PANTHER" id="PTHR11211:SF40">
    <property type="entry name" value="MIRROR, ISOFORM C"/>
    <property type="match status" value="1"/>
</dbReference>
<dbReference type="SUPFAM" id="SSF46689">
    <property type="entry name" value="Homeodomain-like"/>
    <property type="match status" value="1"/>
</dbReference>
<dbReference type="GO" id="GO:0001654">
    <property type="term" value="P:eye development"/>
    <property type="evidence" value="ECO:0007669"/>
    <property type="project" value="UniProtKB-ARBA"/>
</dbReference>
<evidence type="ECO:0000256" key="2">
    <source>
        <dbReference type="ARBA" id="ARBA00008446"/>
    </source>
</evidence>
<proteinExistence type="inferred from homology"/>
<evidence type="ECO:0000256" key="4">
    <source>
        <dbReference type="ARBA" id="ARBA00023155"/>
    </source>
</evidence>